<dbReference type="PANTHER" id="PTHR42878">
    <property type="entry name" value="TWO-COMPONENT HISTIDINE KINASE"/>
    <property type="match status" value="1"/>
</dbReference>
<keyword evidence="7" id="KW-0902">Two-component regulatory system</keyword>
<dbReference type="RefSeq" id="WP_310054765.1">
    <property type="nucleotide sequence ID" value="NZ_JAVDVW010000002.1"/>
</dbReference>
<evidence type="ECO:0000256" key="5">
    <source>
        <dbReference type="ARBA" id="ARBA00022777"/>
    </source>
</evidence>
<keyword evidence="10" id="KW-1185">Reference proteome</keyword>
<evidence type="ECO:0000256" key="2">
    <source>
        <dbReference type="ARBA" id="ARBA00012438"/>
    </source>
</evidence>
<dbReference type="PROSITE" id="PS50109">
    <property type="entry name" value="HIS_KIN"/>
    <property type="match status" value="1"/>
</dbReference>
<dbReference type="InterPro" id="IPR036097">
    <property type="entry name" value="HisK_dim/P_sf"/>
</dbReference>
<evidence type="ECO:0000313" key="9">
    <source>
        <dbReference type="EMBL" id="MDR7100155.1"/>
    </source>
</evidence>
<dbReference type="SUPFAM" id="SSF47384">
    <property type="entry name" value="Homodimeric domain of signal transducing histidine kinase"/>
    <property type="match status" value="1"/>
</dbReference>
<evidence type="ECO:0000256" key="3">
    <source>
        <dbReference type="ARBA" id="ARBA00022679"/>
    </source>
</evidence>
<keyword evidence="4" id="KW-0547">Nucleotide-binding</keyword>
<dbReference type="SMART" id="SM00388">
    <property type="entry name" value="HisKA"/>
    <property type="match status" value="1"/>
</dbReference>
<dbReference type="InterPro" id="IPR050351">
    <property type="entry name" value="BphY/WalK/GraS-like"/>
</dbReference>
<gene>
    <name evidence="9" type="ORF">J2X04_002536</name>
</gene>
<evidence type="ECO:0000313" key="10">
    <source>
        <dbReference type="Proteomes" id="UP001267878"/>
    </source>
</evidence>
<dbReference type="GO" id="GO:0016301">
    <property type="term" value="F:kinase activity"/>
    <property type="evidence" value="ECO:0007669"/>
    <property type="project" value="UniProtKB-KW"/>
</dbReference>
<feature type="domain" description="Histidine kinase" evidence="8">
    <location>
        <begin position="9"/>
        <end position="214"/>
    </location>
</feature>
<keyword evidence="3" id="KW-0808">Transferase</keyword>
<dbReference type="InterPro" id="IPR005467">
    <property type="entry name" value="His_kinase_dom"/>
</dbReference>
<sequence>MTHPEWFQRVAHDLRDPLSPMQTAVYLLRSGDISEEERTRMLDLIERQGMRLSGMIDELGDCLRATRGNLVGRRTEVDLGVLAALGIARADAAPLRCEDGPRGMRMLGDDSRLQQLLRILRELSLSAEEVLPAPLFLERDGRRARLHRRLVCPADFLDEPARLLDGPLPAALGQGLGLQLPLAAAIIREHDGQIRAEAEPGGRVALVAELPLLA</sequence>
<evidence type="ECO:0000256" key="7">
    <source>
        <dbReference type="ARBA" id="ARBA00023012"/>
    </source>
</evidence>
<name>A0ABU1VS27_9GAMM</name>
<dbReference type="CDD" id="cd00082">
    <property type="entry name" value="HisKA"/>
    <property type="match status" value="1"/>
</dbReference>
<dbReference type="Proteomes" id="UP001267878">
    <property type="component" value="Unassembled WGS sequence"/>
</dbReference>
<dbReference type="EMBL" id="JAVDVW010000002">
    <property type="protein sequence ID" value="MDR7100155.1"/>
    <property type="molecule type" value="Genomic_DNA"/>
</dbReference>
<comment type="caution">
    <text evidence="9">The sequence shown here is derived from an EMBL/GenBank/DDBJ whole genome shotgun (WGS) entry which is preliminary data.</text>
</comment>
<evidence type="ECO:0000256" key="6">
    <source>
        <dbReference type="ARBA" id="ARBA00022840"/>
    </source>
</evidence>
<accession>A0ABU1VS27</accession>
<protein>
    <recommendedName>
        <fullName evidence="2">histidine kinase</fullName>
        <ecNumber evidence="2">2.7.13.3</ecNumber>
    </recommendedName>
</protein>
<evidence type="ECO:0000256" key="4">
    <source>
        <dbReference type="ARBA" id="ARBA00022741"/>
    </source>
</evidence>
<proteinExistence type="predicted"/>
<reference evidence="9 10" key="1">
    <citation type="submission" date="2023-07" db="EMBL/GenBank/DDBJ databases">
        <title>Sorghum-associated microbial communities from plants grown in Nebraska, USA.</title>
        <authorList>
            <person name="Schachtman D."/>
        </authorList>
    </citation>
    <scope>NUCLEOTIDE SEQUENCE [LARGE SCALE GENOMIC DNA]</scope>
    <source>
        <strain evidence="9 10">BE187</strain>
    </source>
</reference>
<dbReference type="Pfam" id="PF00512">
    <property type="entry name" value="HisKA"/>
    <property type="match status" value="1"/>
</dbReference>
<keyword evidence="5 9" id="KW-0418">Kinase</keyword>
<evidence type="ECO:0000259" key="8">
    <source>
        <dbReference type="PROSITE" id="PS50109"/>
    </source>
</evidence>
<evidence type="ECO:0000256" key="1">
    <source>
        <dbReference type="ARBA" id="ARBA00000085"/>
    </source>
</evidence>
<keyword evidence="6" id="KW-0067">ATP-binding</keyword>
<dbReference type="Gene3D" id="1.10.287.130">
    <property type="match status" value="1"/>
</dbReference>
<comment type="catalytic activity">
    <reaction evidence="1">
        <text>ATP + protein L-histidine = ADP + protein N-phospho-L-histidine.</text>
        <dbReference type="EC" id="2.7.13.3"/>
    </reaction>
</comment>
<dbReference type="EC" id="2.7.13.3" evidence="2"/>
<organism evidence="9 10">
    <name type="scientific">Agrilutibacter niabensis</name>
    <dbReference type="NCBI Taxonomy" id="380628"/>
    <lineage>
        <taxon>Bacteria</taxon>
        <taxon>Pseudomonadati</taxon>
        <taxon>Pseudomonadota</taxon>
        <taxon>Gammaproteobacteria</taxon>
        <taxon>Lysobacterales</taxon>
        <taxon>Lysobacteraceae</taxon>
        <taxon>Agrilutibacter</taxon>
    </lineage>
</organism>
<dbReference type="InterPro" id="IPR003661">
    <property type="entry name" value="HisK_dim/P_dom"/>
</dbReference>
<dbReference type="PANTHER" id="PTHR42878:SF7">
    <property type="entry name" value="SENSOR HISTIDINE KINASE GLRK"/>
    <property type="match status" value="1"/>
</dbReference>